<dbReference type="InterPro" id="IPR036812">
    <property type="entry name" value="NAD(P)_OxRdtase_dom_sf"/>
</dbReference>
<evidence type="ECO:0000313" key="3">
    <source>
        <dbReference type="EMBL" id="CDP38490.1"/>
    </source>
</evidence>
<protein>
    <submittedName>
        <fullName evidence="3">ARAD1D35838p</fullName>
    </submittedName>
</protein>
<evidence type="ECO:0000259" key="2">
    <source>
        <dbReference type="Pfam" id="PF00248"/>
    </source>
</evidence>
<dbReference type="EMBL" id="HG937694">
    <property type="protein sequence ID" value="CDP38490.1"/>
    <property type="molecule type" value="Genomic_DNA"/>
</dbReference>
<dbReference type="PhylomeDB" id="A0A060TBK5"/>
<dbReference type="CDD" id="cd19077">
    <property type="entry name" value="AKR_AKR8A1-2"/>
    <property type="match status" value="1"/>
</dbReference>
<dbReference type="SUPFAM" id="SSF51430">
    <property type="entry name" value="NAD(P)-linked oxidoreductase"/>
    <property type="match status" value="1"/>
</dbReference>
<dbReference type="InterPro" id="IPR023210">
    <property type="entry name" value="NADP_OxRdtase_dom"/>
</dbReference>
<accession>A0A060TBK5</accession>
<dbReference type="Gene3D" id="3.20.20.100">
    <property type="entry name" value="NADP-dependent oxidoreductase domain"/>
    <property type="match status" value="1"/>
</dbReference>
<dbReference type="PANTHER" id="PTHR43625:SF78">
    <property type="entry name" value="PYRIDOXAL REDUCTASE-RELATED"/>
    <property type="match status" value="1"/>
</dbReference>
<dbReference type="PANTHER" id="PTHR43625">
    <property type="entry name" value="AFLATOXIN B1 ALDEHYDE REDUCTASE"/>
    <property type="match status" value="1"/>
</dbReference>
<evidence type="ECO:0000256" key="1">
    <source>
        <dbReference type="ARBA" id="ARBA00023002"/>
    </source>
</evidence>
<name>A0A060TBK5_BLAAD</name>
<dbReference type="GO" id="GO:0005737">
    <property type="term" value="C:cytoplasm"/>
    <property type="evidence" value="ECO:0007669"/>
    <property type="project" value="TreeGrafter"/>
</dbReference>
<gene>
    <name evidence="3" type="ORF">GNLVRS02_ARAD1D35838g</name>
</gene>
<feature type="domain" description="NADP-dependent oxidoreductase" evidence="2">
    <location>
        <begin position="16"/>
        <end position="310"/>
    </location>
</feature>
<dbReference type="Pfam" id="PF00248">
    <property type="entry name" value="Aldo_ket_red"/>
    <property type="match status" value="1"/>
</dbReference>
<reference evidence="3" key="1">
    <citation type="submission" date="2014-02" db="EMBL/GenBank/DDBJ databases">
        <authorList>
            <person name="Genoscope - CEA"/>
        </authorList>
    </citation>
    <scope>NUCLEOTIDE SEQUENCE</scope>
    <source>
        <strain evidence="3">LS3</strain>
    </source>
</reference>
<sequence>MSIELLPGKPAVGTTGFGLMSLSLYGALPQEDANKCMKTALEQGANFWNGGEFYGPPEDRSANMRLINSFFEQNPDAKDKVILSIKGGIDVATFQPTSDREAIHKSIDIILDHLKGSGKFLDQYCLARLSSADAVEEAVKAMAEYVEQGKIGSYCLSEVSANTIRRAHAIHPVGAVEIELSLFAQEAVANGVLRTCAELGIPVIAYSPLGMGLLTGKVTKDGEGIRPHFDRFKPENMDKNQHGVDKIVEVAERAGILPSQLAMEWVRRQSRKNSEYPVIVPIPGTSKPSRIVENTKALDLKQSDLDEVDAFFQKFERAGSRYFGPANDYLYM</sequence>
<keyword evidence="1" id="KW-0560">Oxidoreductase</keyword>
<reference evidence="3" key="2">
    <citation type="submission" date="2014-06" db="EMBL/GenBank/DDBJ databases">
        <title>The complete genome of Blastobotrys (Arxula) adeninivorans LS3 - a yeast of biotechnological interest.</title>
        <authorList>
            <person name="Kunze G."/>
            <person name="Gaillardin C."/>
            <person name="Czernicka M."/>
            <person name="Durrens P."/>
            <person name="Martin T."/>
            <person name="Boer E."/>
            <person name="Gabaldon T."/>
            <person name="Cruz J."/>
            <person name="Talla E."/>
            <person name="Marck C."/>
            <person name="Goffeau A."/>
            <person name="Barbe V."/>
            <person name="Baret P."/>
            <person name="Baronian K."/>
            <person name="Beier S."/>
            <person name="Bleykasten C."/>
            <person name="Bode R."/>
            <person name="Casaregola S."/>
            <person name="Despons L."/>
            <person name="Fairhead C."/>
            <person name="Giersberg M."/>
            <person name="Gierski P."/>
            <person name="Hahnel U."/>
            <person name="Hartmann A."/>
            <person name="Jankowska D."/>
            <person name="Jubin C."/>
            <person name="Jung P."/>
            <person name="Lafontaine I."/>
            <person name="Leh-Louis V."/>
            <person name="Lemaire M."/>
            <person name="Marcet-Houben M."/>
            <person name="Mascher M."/>
            <person name="Morel G."/>
            <person name="Richard G.-F."/>
            <person name="Riechen J."/>
            <person name="Sacerdot C."/>
            <person name="Sarkar A."/>
            <person name="Savel G."/>
            <person name="Schacherer J."/>
            <person name="Sherman D."/>
            <person name="Straub M.-L."/>
            <person name="Stein N."/>
            <person name="Thierry A."/>
            <person name="Trautwein-Schult A."/>
            <person name="Westhof E."/>
            <person name="Worch S."/>
            <person name="Dujon B."/>
            <person name="Souciet J.-L."/>
            <person name="Wincker P."/>
            <person name="Scholz U."/>
            <person name="Neuveglise N."/>
        </authorList>
    </citation>
    <scope>NUCLEOTIDE SEQUENCE</scope>
    <source>
        <strain evidence="3">LS3</strain>
    </source>
</reference>
<dbReference type="AlphaFoldDB" id="A0A060TBK5"/>
<dbReference type="InterPro" id="IPR050791">
    <property type="entry name" value="Aldo-Keto_reductase"/>
</dbReference>
<organism evidence="3">
    <name type="scientific">Blastobotrys adeninivorans</name>
    <name type="common">Yeast</name>
    <name type="synonym">Arxula adeninivorans</name>
    <dbReference type="NCBI Taxonomy" id="409370"/>
    <lineage>
        <taxon>Eukaryota</taxon>
        <taxon>Fungi</taxon>
        <taxon>Dikarya</taxon>
        <taxon>Ascomycota</taxon>
        <taxon>Saccharomycotina</taxon>
        <taxon>Dipodascomycetes</taxon>
        <taxon>Dipodascales</taxon>
        <taxon>Trichomonascaceae</taxon>
        <taxon>Blastobotrys</taxon>
    </lineage>
</organism>
<proteinExistence type="predicted"/>
<dbReference type="GO" id="GO:0016491">
    <property type="term" value="F:oxidoreductase activity"/>
    <property type="evidence" value="ECO:0007669"/>
    <property type="project" value="UniProtKB-KW"/>
</dbReference>